<dbReference type="PANTHER" id="PTHR47926">
    <property type="entry name" value="PENTATRICOPEPTIDE REPEAT-CONTAINING PROTEIN"/>
    <property type="match status" value="1"/>
</dbReference>
<reference evidence="4" key="1">
    <citation type="submission" date="2020-06" db="EMBL/GenBank/DDBJ databases">
        <authorList>
            <person name="Li T."/>
            <person name="Hu X."/>
            <person name="Zhang T."/>
            <person name="Song X."/>
            <person name="Zhang H."/>
            <person name="Dai N."/>
            <person name="Sheng W."/>
            <person name="Hou X."/>
            <person name="Wei L."/>
        </authorList>
    </citation>
    <scope>NUCLEOTIDE SEQUENCE</scope>
    <source>
        <strain evidence="4">K16</strain>
        <tissue evidence="4">Leaf</tissue>
    </source>
</reference>
<reference evidence="4" key="2">
    <citation type="journal article" date="2024" name="Plant">
        <title>Genomic evolution and insights into agronomic trait innovations of Sesamum species.</title>
        <authorList>
            <person name="Miao H."/>
            <person name="Wang L."/>
            <person name="Qu L."/>
            <person name="Liu H."/>
            <person name="Sun Y."/>
            <person name="Le M."/>
            <person name="Wang Q."/>
            <person name="Wei S."/>
            <person name="Zheng Y."/>
            <person name="Lin W."/>
            <person name="Duan Y."/>
            <person name="Cao H."/>
            <person name="Xiong S."/>
            <person name="Wang X."/>
            <person name="Wei L."/>
            <person name="Li C."/>
            <person name="Ma Q."/>
            <person name="Ju M."/>
            <person name="Zhao R."/>
            <person name="Li G."/>
            <person name="Mu C."/>
            <person name="Tian Q."/>
            <person name="Mei H."/>
            <person name="Zhang T."/>
            <person name="Gao T."/>
            <person name="Zhang H."/>
        </authorList>
    </citation>
    <scope>NUCLEOTIDE SEQUENCE</scope>
    <source>
        <strain evidence="4">K16</strain>
    </source>
</reference>
<dbReference type="FunFam" id="3.10.450.40:FF:000016">
    <property type="entry name" value="Predicted protein"/>
    <property type="match status" value="1"/>
</dbReference>
<proteinExistence type="predicted"/>
<evidence type="ECO:0000256" key="1">
    <source>
        <dbReference type="ARBA" id="ARBA00022737"/>
    </source>
</evidence>
<dbReference type="Gene3D" id="3.10.450.40">
    <property type="match status" value="1"/>
</dbReference>
<dbReference type="Pfam" id="PF13041">
    <property type="entry name" value="PPR_2"/>
    <property type="match status" value="2"/>
</dbReference>
<evidence type="ECO:0000256" key="2">
    <source>
        <dbReference type="PROSITE-ProRule" id="PRU00708"/>
    </source>
</evidence>
<evidence type="ECO:0000256" key="3">
    <source>
        <dbReference type="SAM" id="MobiDB-lite"/>
    </source>
</evidence>
<feature type="repeat" description="PPR" evidence="2">
    <location>
        <begin position="390"/>
        <end position="424"/>
    </location>
</feature>
<dbReference type="GO" id="GO:0009451">
    <property type="term" value="P:RNA modification"/>
    <property type="evidence" value="ECO:0007669"/>
    <property type="project" value="InterPro"/>
</dbReference>
<dbReference type="Pfam" id="PF11523">
    <property type="entry name" value="DUF3223"/>
    <property type="match status" value="1"/>
</dbReference>
<feature type="compositionally biased region" description="Basic and acidic residues" evidence="3">
    <location>
        <begin position="47"/>
        <end position="67"/>
    </location>
</feature>
<name>A0AAE1WZJ0_9LAMI</name>
<keyword evidence="1" id="KW-0677">Repeat</keyword>
<feature type="repeat" description="PPR" evidence="2">
    <location>
        <begin position="312"/>
        <end position="347"/>
    </location>
</feature>
<dbReference type="Pfam" id="PF12854">
    <property type="entry name" value="PPR_1"/>
    <property type="match status" value="1"/>
</dbReference>
<dbReference type="AlphaFoldDB" id="A0AAE1WZJ0"/>
<dbReference type="GO" id="GO:0003723">
    <property type="term" value="F:RNA binding"/>
    <property type="evidence" value="ECO:0007669"/>
    <property type="project" value="InterPro"/>
</dbReference>
<dbReference type="InterPro" id="IPR002885">
    <property type="entry name" value="PPR_rpt"/>
</dbReference>
<organism evidence="4 5">
    <name type="scientific">Sesamum angolense</name>
    <dbReference type="NCBI Taxonomy" id="2727404"/>
    <lineage>
        <taxon>Eukaryota</taxon>
        <taxon>Viridiplantae</taxon>
        <taxon>Streptophyta</taxon>
        <taxon>Embryophyta</taxon>
        <taxon>Tracheophyta</taxon>
        <taxon>Spermatophyta</taxon>
        <taxon>Magnoliopsida</taxon>
        <taxon>eudicotyledons</taxon>
        <taxon>Gunneridae</taxon>
        <taxon>Pentapetalae</taxon>
        <taxon>asterids</taxon>
        <taxon>lamiids</taxon>
        <taxon>Lamiales</taxon>
        <taxon>Pedaliaceae</taxon>
        <taxon>Sesamum</taxon>
    </lineage>
</organism>
<accession>A0AAE1WZJ0</accession>
<keyword evidence="5" id="KW-1185">Reference proteome</keyword>
<dbReference type="PROSITE" id="PS51375">
    <property type="entry name" value="PPR"/>
    <property type="match status" value="2"/>
</dbReference>
<dbReference type="PANTHER" id="PTHR47926:SF469">
    <property type="entry name" value="DYW DOMAIN-CONTAINING PROTEIN"/>
    <property type="match status" value="1"/>
</dbReference>
<dbReference type="InterPro" id="IPR046960">
    <property type="entry name" value="PPR_At4g14850-like_plant"/>
</dbReference>
<dbReference type="NCBIfam" id="TIGR00756">
    <property type="entry name" value="PPR"/>
    <property type="match status" value="4"/>
</dbReference>
<protein>
    <submittedName>
        <fullName evidence="4">Pentatricopeptide repeat-containing protein</fullName>
    </submittedName>
</protein>
<dbReference type="InterPro" id="IPR011990">
    <property type="entry name" value="TPR-like_helical_dom_sf"/>
</dbReference>
<gene>
    <name evidence="4" type="ORF">Sango_0970300</name>
</gene>
<feature type="region of interest" description="Disordered" evidence="3">
    <location>
        <begin position="1"/>
        <end position="91"/>
    </location>
</feature>
<sequence>MADEAASEVPMEVEPKAEVTVDLKPVEDSENVASKRARGEDEEPELNGEKRAKTEDEKSVEEVRLESSGDGEEKAEEEKKGEESGGATIGPKTFGSSVEMFDYFYKLLHAWPANLNLNKYEHIVLLELLKEGHLEAERKIGKGVKAFQVRFHPQFKSRCFFLIREDESVDDFSFRKCVDHILPLPENMQVKHDVNKALRGKGGGRGRGRGRGRVFLVLDCGLGDNKVTRIFSEFPEPNVSLYNTMIRAHSLSRDSARNGFLLYQELLRLGISANALTSTAAVKCCMKIGSLFSGMQKSEEAYKVFDDMAHRDVVAWNVLISCYTRNGRTRDALALFDMMTDSNGCQPDDVTCLLVLQACASLNALEFAMYSRCGSMEKAYEVFKLMVDRDVVSWSAMISGLASNGYGRDAIEAFKEMQREGILPDDQTFTGVLSACSHSGLVEEGRMLFKCMSRDFGITPNIHHFGCMVDLLGRAGLLDEAYDLINSMRIKPDAAMWRTLLGACRIHRHVALGEQVVEHLTELKAEEAGDYILC</sequence>
<dbReference type="FunFam" id="1.25.40.10:FF:000242">
    <property type="entry name" value="Pentatricopeptide repeat-containing protein"/>
    <property type="match status" value="1"/>
</dbReference>
<feature type="compositionally biased region" description="Basic and acidic residues" evidence="3">
    <location>
        <begin position="13"/>
        <end position="27"/>
    </location>
</feature>
<evidence type="ECO:0000313" key="5">
    <source>
        <dbReference type="Proteomes" id="UP001289374"/>
    </source>
</evidence>
<comment type="caution">
    <text evidence="4">The sequence shown here is derived from an EMBL/GenBank/DDBJ whole genome shotgun (WGS) entry which is preliminary data.</text>
</comment>
<dbReference type="EMBL" id="JACGWL010000005">
    <property type="protein sequence ID" value="KAK4402296.1"/>
    <property type="molecule type" value="Genomic_DNA"/>
</dbReference>
<evidence type="ECO:0000313" key="4">
    <source>
        <dbReference type="EMBL" id="KAK4402296.1"/>
    </source>
</evidence>
<dbReference type="Proteomes" id="UP001289374">
    <property type="component" value="Unassembled WGS sequence"/>
</dbReference>
<dbReference type="Gene3D" id="1.25.40.10">
    <property type="entry name" value="Tetratricopeptide repeat domain"/>
    <property type="match status" value="2"/>
</dbReference>